<dbReference type="Gene3D" id="3.40.50.300">
    <property type="entry name" value="P-loop containing nucleotide triphosphate hydrolases"/>
    <property type="match status" value="1"/>
</dbReference>
<dbReference type="Proteomes" id="UP001163046">
    <property type="component" value="Unassembled WGS sequence"/>
</dbReference>
<sequence length="358" mass="41803">MAAGLDRRKLCIALPLVGLLLFCIYSIMLKEPKTRFKRININDGDILFDLDPDGNNSTSRKFDQLDPTLSSRTIEDNTEQWSELVTKESSRVSLLRKRFPNAIIIGVRKGGTRALLEFLQIHPKIKACTAEIHFFDFNKNYQLGLNWYREQMPKSLPYDITIEKTPAYFVTDKVPARLHQMSTTVKLIVIVRDPTERAISDYVQVLFKKHGVLPSFEKFITKDKAEKVLKTSVSTVQIGVYVDHLRKWLKYFPISQLHFVSGEELTTNPAKELQAVEKFLNIEPLIKKEHFYMNQTKRFPCFSQYVESKKKKNSGCLSESKGRPHPSIRDDIRKLLQDYYRPYNKEFYEEVGRDFHWP</sequence>
<dbReference type="PANTHER" id="PTHR10605:SF72">
    <property type="entry name" value="HEPARAN SULFATE 3-O SULFOTRANSFERASE-B, ISOFORM A"/>
    <property type="match status" value="1"/>
</dbReference>
<organism evidence="7 8">
    <name type="scientific">Desmophyllum pertusum</name>
    <dbReference type="NCBI Taxonomy" id="174260"/>
    <lineage>
        <taxon>Eukaryota</taxon>
        <taxon>Metazoa</taxon>
        <taxon>Cnidaria</taxon>
        <taxon>Anthozoa</taxon>
        <taxon>Hexacorallia</taxon>
        <taxon>Scleractinia</taxon>
        <taxon>Caryophylliina</taxon>
        <taxon>Caryophylliidae</taxon>
        <taxon>Desmophyllum</taxon>
    </lineage>
</organism>
<keyword evidence="2" id="KW-0325">Glycoprotein</keyword>
<feature type="domain" description="Sulfotransferase" evidence="6">
    <location>
        <begin position="101"/>
        <end position="342"/>
    </location>
</feature>
<keyword evidence="5" id="KW-1015">Disulfide bond</keyword>
<proteinExistence type="predicted"/>
<keyword evidence="8" id="KW-1185">Reference proteome</keyword>
<dbReference type="SUPFAM" id="SSF52540">
    <property type="entry name" value="P-loop containing nucleoside triphosphate hydrolases"/>
    <property type="match status" value="1"/>
</dbReference>
<feature type="disulfide bond" evidence="5">
    <location>
        <begin position="301"/>
        <end position="316"/>
    </location>
</feature>
<dbReference type="FunFam" id="3.40.50.300:FF:002997">
    <property type="entry name" value="Sulfotransferase"/>
    <property type="match status" value="1"/>
</dbReference>
<dbReference type="AlphaFoldDB" id="A0A9W9Z0A6"/>
<evidence type="ECO:0000256" key="4">
    <source>
        <dbReference type="PIRSR" id="PIRSR637359-2"/>
    </source>
</evidence>
<feature type="binding site" evidence="4">
    <location>
        <begin position="321"/>
        <end position="325"/>
    </location>
    <ligand>
        <name>3'-phosphoadenylyl sulfate</name>
        <dbReference type="ChEBI" id="CHEBI:58339"/>
    </ligand>
</feature>
<evidence type="ECO:0000256" key="2">
    <source>
        <dbReference type="ARBA" id="ARBA00023180"/>
    </source>
</evidence>
<evidence type="ECO:0000256" key="3">
    <source>
        <dbReference type="PIRSR" id="PIRSR637359-1"/>
    </source>
</evidence>
<feature type="binding site" evidence="4">
    <location>
        <position position="192"/>
    </location>
    <ligand>
        <name>3'-phosphoadenylyl sulfate</name>
        <dbReference type="ChEBI" id="CHEBI:58339"/>
    </ligand>
</feature>
<keyword evidence="1" id="KW-0808">Transferase</keyword>
<accession>A0A9W9Z0A6</accession>
<evidence type="ECO:0000313" key="8">
    <source>
        <dbReference type="Proteomes" id="UP001163046"/>
    </source>
</evidence>
<dbReference type="Pfam" id="PF00685">
    <property type="entry name" value="Sulfotransfer_1"/>
    <property type="match status" value="1"/>
</dbReference>
<evidence type="ECO:0000256" key="5">
    <source>
        <dbReference type="PIRSR" id="PIRSR637359-3"/>
    </source>
</evidence>
<comment type="caution">
    <text evidence="7">The sequence shown here is derived from an EMBL/GenBank/DDBJ whole genome shotgun (WGS) entry which is preliminary data.</text>
</comment>
<feature type="binding site" evidence="4">
    <location>
        <begin position="109"/>
        <end position="113"/>
    </location>
    <ligand>
        <name>3'-phosphoadenylyl sulfate</name>
        <dbReference type="ChEBI" id="CHEBI:58339"/>
    </ligand>
</feature>
<dbReference type="OrthoDB" id="411451at2759"/>
<evidence type="ECO:0000313" key="7">
    <source>
        <dbReference type="EMBL" id="KAJ7371348.1"/>
    </source>
</evidence>
<name>A0A9W9Z0A6_9CNID</name>
<dbReference type="InterPro" id="IPR037359">
    <property type="entry name" value="NST/OST"/>
</dbReference>
<reference evidence="7" key="1">
    <citation type="submission" date="2023-01" db="EMBL/GenBank/DDBJ databases">
        <title>Genome assembly of the deep-sea coral Lophelia pertusa.</title>
        <authorList>
            <person name="Herrera S."/>
            <person name="Cordes E."/>
        </authorList>
    </citation>
    <scope>NUCLEOTIDE SEQUENCE</scope>
    <source>
        <strain evidence="7">USNM1676648</strain>
        <tissue evidence="7">Polyp</tissue>
    </source>
</reference>
<protein>
    <recommendedName>
        <fullName evidence="6">Sulfotransferase domain-containing protein</fullName>
    </recommendedName>
</protein>
<gene>
    <name evidence="7" type="ORF">OS493_026449</name>
</gene>
<dbReference type="GO" id="GO:0008467">
    <property type="term" value="F:[heparan sulfate]-glucosamine 3-sulfotransferase activity"/>
    <property type="evidence" value="ECO:0007669"/>
    <property type="project" value="TreeGrafter"/>
</dbReference>
<dbReference type="EMBL" id="MU826848">
    <property type="protein sequence ID" value="KAJ7371348.1"/>
    <property type="molecule type" value="Genomic_DNA"/>
</dbReference>
<evidence type="ECO:0000256" key="1">
    <source>
        <dbReference type="ARBA" id="ARBA00022679"/>
    </source>
</evidence>
<feature type="binding site" evidence="4">
    <location>
        <position position="200"/>
    </location>
    <ligand>
        <name>3'-phosphoadenylyl sulfate</name>
        <dbReference type="ChEBI" id="CHEBI:58339"/>
    </ligand>
</feature>
<dbReference type="InterPro" id="IPR000863">
    <property type="entry name" value="Sulfotransferase_dom"/>
</dbReference>
<feature type="active site" description="For sulfotransferase activity" evidence="3">
    <location>
        <position position="109"/>
    </location>
</feature>
<dbReference type="InterPro" id="IPR027417">
    <property type="entry name" value="P-loop_NTPase"/>
</dbReference>
<evidence type="ECO:0000259" key="6">
    <source>
        <dbReference type="Pfam" id="PF00685"/>
    </source>
</evidence>
<dbReference type="PANTHER" id="PTHR10605">
    <property type="entry name" value="HEPARAN SULFATE SULFOTRANSFERASE"/>
    <property type="match status" value="1"/>
</dbReference>